<dbReference type="InterPro" id="IPR017501">
    <property type="entry name" value="Phage_infect_YhgE_C"/>
</dbReference>
<feature type="transmembrane region" description="Helical" evidence="5">
    <location>
        <begin position="721"/>
        <end position="742"/>
    </location>
</feature>
<dbReference type="NCBIfam" id="TIGR03061">
    <property type="entry name" value="pip_yhgE_Nterm"/>
    <property type="match status" value="1"/>
</dbReference>
<dbReference type="GO" id="GO:0140359">
    <property type="term" value="F:ABC-type transporter activity"/>
    <property type="evidence" value="ECO:0007669"/>
    <property type="project" value="InterPro"/>
</dbReference>
<feature type="transmembrane region" description="Helical" evidence="5">
    <location>
        <begin position="27"/>
        <end position="48"/>
    </location>
</feature>
<evidence type="ECO:0000313" key="7">
    <source>
        <dbReference type="EMBL" id="HIY92314.1"/>
    </source>
</evidence>
<dbReference type="AlphaFoldDB" id="A0A9D1ZMF5"/>
<evidence type="ECO:0000256" key="1">
    <source>
        <dbReference type="ARBA" id="ARBA00004141"/>
    </source>
</evidence>
<dbReference type="Proteomes" id="UP000824013">
    <property type="component" value="Unassembled WGS sequence"/>
</dbReference>
<dbReference type="PANTHER" id="PTHR43077">
    <property type="entry name" value="TRANSPORT PERMEASE YVFS-RELATED"/>
    <property type="match status" value="1"/>
</dbReference>
<evidence type="ECO:0000313" key="8">
    <source>
        <dbReference type="Proteomes" id="UP000824013"/>
    </source>
</evidence>
<protein>
    <submittedName>
        <fullName evidence="7">YhgE/Pip domain-containing protein</fullName>
    </submittedName>
</protein>
<proteinExistence type="predicted"/>
<feature type="transmembrane region" description="Helical" evidence="5">
    <location>
        <begin position="792"/>
        <end position="813"/>
    </location>
</feature>
<dbReference type="InterPro" id="IPR017500">
    <property type="entry name" value="Phage_infect_YhgE_N"/>
</dbReference>
<evidence type="ECO:0000259" key="6">
    <source>
        <dbReference type="Pfam" id="PF12698"/>
    </source>
</evidence>
<dbReference type="GO" id="GO:0016020">
    <property type="term" value="C:membrane"/>
    <property type="evidence" value="ECO:0007669"/>
    <property type="project" value="UniProtKB-SubCell"/>
</dbReference>
<name>A0A9D1ZMF5_9LACO</name>
<accession>A0A9D1ZMF5</accession>
<feature type="transmembrane region" description="Helical" evidence="5">
    <location>
        <begin position="825"/>
        <end position="843"/>
    </location>
</feature>
<sequence length="919" mass="102123">MEGISIKAWELFKLDLKRTLKSKPATLLMLALVILPCLYCWFNVWALWDPYSNTSGLKVAVYSADTPVEVQGQKIEIGDQLIDNLKKNHKLGWTFVNSKEELDQGVKDGSYYAGIYIPKTFSKDIISFLSGTIKKPKLVFKVNQKINAIAPKLTETGATTLQNTISSEFVGTISKTITQALNKSGMDIKDNLPMLRRFESLLVTTDDNLPELQDIMDKVQKANTLVPNLNQKLNQVNDMYGYLPLLNEDANKLVNVNNVLPLADVGGTAAKQLKNKIPEIQNAGTQINEVDSDFSKISGLMSTSITQVENGLQVIQKVQNVMPEVQKLGEDAKNATDKTTSELIPKIQQALPVIKTTIDTGLSMVYNLGKQISSSAEMINTLIDKIKEDPTNQQFKEQLKTVIQNIATDSTHLAKVSRQVASALTDLQNFFNRLAEQLGKDKLTLLDTPIQHLNDLATLNDTLAAKANDILNNYDSLDTTELQSKLTDLQTHANQVADGVNTIKNIDIMSSVSTIISDINSFLKELSSTLGTFNTDIIPTIPGLLNNTEGILNTALSYLQKYQKQLPAVGNEIHDANQLLNGNMNNIVTGIGMLNDFYDNDYPTLKNKLAKATFFVQYELPSIENELTTTLNLVNSKTPELEQALSTANDFAENDWPQLKKDIHHSATLLKKGKKDVDLGAIIRLMKSDANKESDFFSNPVKLKQDNLYDVPNYGSASAPFYLALCIWVGALLLSSVFTVHFKLDDKQKYLYTFRQRFNGRYLTFGFLNQLQAISAALGNLFILHAYTKEKIWLIVFCMLVSFVFISILYSLVQMFGTVGKGLGIIILVLSISGAGGNFPVVLSDGFFRVINPYLPFTYAVNLIREAVGGIYWPNATKDIIILLAFGIGFYLLGLLCTEPLKPFMHKLHKSAKKSMIIE</sequence>
<dbReference type="InterPro" id="IPR013525">
    <property type="entry name" value="ABC2_TM"/>
</dbReference>
<keyword evidence="3 5" id="KW-1133">Transmembrane helix</keyword>
<reference evidence="7" key="2">
    <citation type="submission" date="2021-04" db="EMBL/GenBank/DDBJ databases">
        <authorList>
            <person name="Gilroy R."/>
        </authorList>
    </citation>
    <scope>NUCLEOTIDE SEQUENCE</scope>
    <source>
        <strain evidence="7">3204</strain>
    </source>
</reference>
<organism evidence="7 8">
    <name type="scientific">Candidatus Companilactobacillus pullicola</name>
    <dbReference type="NCBI Taxonomy" id="2838523"/>
    <lineage>
        <taxon>Bacteria</taxon>
        <taxon>Bacillati</taxon>
        <taxon>Bacillota</taxon>
        <taxon>Bacilli</taxon>
        <taxon>Lactobacillales</taxon>
        <taxon>Lactobacillaceae</taxon>
        <taxon>Companilactobacillus</taxon>
    </lineage>
</organism>
<evidence type="ECO:0000256" key="3">
    <source>
        <dbReference type="ARBA" id="ARBA00022989"/>
    </source>
</evidence>
<comment type="caution">
    <text evidence="7">The sequence shown here is derived from an EMBL/GenBank/DDBJ whole genome shotgun (WGS) entry which is preliminary data.</text>
</comment>
<feature type="domain" description="ABC-2 type transporter transmembrane" evidence="6">
    <location>
        <begin position="31"/>
        <end position="172"/>
    </location>
</feature>
<dbReference type="Gene3D" id="3.40.1710.10">
    <property type="entry name" value="abc type-2 transporter like domain"/>
    <property type="match status" value="1"/>
</dbReference>
<dbReference type="InterPro" id="IPR051328">
    <property type="entry name" value="T7SS_ABC-Transporter"/>
</dbReference>
<dbReference type="SUPFAM" id="SSF58104">
    <property type="entry name" value="Methyl-accepting chemotaxis protein (MCP) signaling domain"/>
    <property type="match status" value="1"/>
</dbReference>
<feature type="transmembrane region" description="Helical" evidence="5">
    <location>
        <begin position="880"/>
        <end position="898"/>
    </location>
</feature>
<dbReference type="EMBL" id="DXCM01000031">
    <property type="protein sequence ID" value="HIY92314.1"/>
    <property type="molecule type" value="Genomic_DNA"/>
</dbReference>
<evidence type="ECO:0000256" key="5">
    <source>
        <dbReference type="SAM" id="Phobius"/>
    </source>
</evidence>
<keyword evidence="4 5" id="KW-0472">Membrane</keyword>
<evidence type="ECO:0000256" key="4">
    <source>
        <dbReference type="ARBA" id="ARBA00023136"/>
    </source>
</evidence>
<evidence type="ECO:0000256" key="2">
    <source>
        <dbReference type="ARBA" id="ARBA00022692"/>
    </source>
</evidence>
<dbReference type="Pfam" id="PF12698">
    <property type="entry name" value="ABC2_membrane_3"/>
    <property type="match status" value="2"/>
</dbReference>
<gene>
    <name evidence="7" type="ORF">H9820_05145</name>
</gene>
<dbReference type="NCBIfam" id="TIGR03062">
    <property type="entry name" value="pip_yhgE_Cterm"/>
    <property type="match status" value="1"/>
</dbReference>
<dbReference type="PANTHER" id="PTHR43077:SF10">
    <property type="entry name" value="TRANSPORT PERMEASE PROTEIN"/>
    <property type="match status" value="1"/>
</dbReference>
<keyword evidence="2 5" id="KW-0812">Transmembrane</keyword>
<comment type="subcellular location">
    <subcellularLocation>
        <location evidence="1">Membrane</location>
        <topology evidence="1">Multi-pass membrane protein</topology>
    </subcellularLocation>
</comment>
<reference evidence="7" key="1">
    <citation type="journal article" date="2021" name="PeerJ">
        <title>Extensive microbial diversity within the chicken gut microbiome revealed by metagenomics and culture.</title>
        <authorList>
            <person name="Gilroy R."/>
            <person name="Ravi A."/>
            <person name="Getino M."/>
            <person name="Pursley I."/>
            <person name="Horton D.L."/>
            <person name="Alikhan N.F."/>
            <person name="Baker D."/>
            <person name="Gharbi K."/>
            <person name="Hall N."/>
            <person name="Watson M."/>
            <person name="Adriaenssens E.M."/>
            <person name="Foster-Nyarko E."/>
            <person name="Jarju S."/>
            <person name="Secka A."/>
            <person name="Antonio M."/>
            <person name="Oren A."/>
            <person name="Chaudhuri R.R."/>
            <person name="La Ragione R."/>
            <person name="Hildebrand F."/>
            <person name="Pallen M.J."/>
        </authorList>
    </citation>
    <scope>NUCLEOTIDE SEQUENCE</scope>
    <source>
        <strain evidence="7">3204</strain>
    </source>
</reference>
<feature type="transmembrane region" description="Helical" evidence="5">
    <location>
        <begin position="762"/>
        <end position="786"/>
    </location>
</feature>
<feature type="domain" description="ABC-2 type transporter transmembrane" evidence="6">
    <location>
        <begin position="572"/>
        <end position="896"/>
    </location>
</feature>